<dbReference type="Pfam" id="PF05949">
    <property type="entry name" value="DUF881"/>
    <property type="match status" value="1"/>
</dbReference>
<dbReference type="Proteomes" id="UP001316184">
    <property type="component" value="Chromosome"/>
</dbReference>
<keyword evidence="2" id="KW-1133">Transmembrane helix</keyword>
<dbReference type="RefSeq" id="WP_232399639.1">
    <property type="nucleotide sequence ID" value="NZ_CP102173.1"/>
</dbReference>
<feature type="transmembrane region" description="Helical" evidence="2">
    <location>
        <begin position="40"/>
        <end position="61"/>
    </location>
</feature>
<organism evidence="3 4">
    <name type="scientific">Aeromicrobium wangtongii</name>
    <dbReference type="NCBI Taxonomy" id="2969247"/>
    <lineage>
        <taxon>Bacteria</taxon>
        <taxon>Bacillati</taxon>
        <taxon>Actinomycetota</taxon>
        <taxon>Actinomycetes</taxon>
        <taxon>Propionibacteriales</taxon>
        <taxon>Nocardioidaceae</taxon>
        <taxon>Aeromicrobium</taxon>
    </lineage>
</organism>
<dbReference type="EMBL" id="CP102173">
    <property type="protein sequence ID" value="UUP12152.1"/>
    <property type="molecule type" value="Genomic_DNA"/>
</dbReference>
<name>A0ABY5M3V1_9ACTN</name>
<keyword evidence="4" id="KW-1185">Reference proteome</keyword>
<keyword evidence="2" id="KW-0472">Membrane</keyword>
<dbReference type="PANTHER" id="PTHR37313:SF1">
    <property type="entry name" value="UPF0749 PROTEIN RV1823"/>
    <property type="match status" value="1"/>
</dbReference>
<proteinExistence type="inferred from homology"/>
<protein>
    <submittedName>
        <fullName evidence="3">DUF881 domain-containing protein</fullName>
    </submittedName>
</protein>
<reference evidence="3 4" key="1">
    <citation type="submission" date="2022-08" db="EMBL/GenBank/DDBJ databases">
        <title>novel species in genus Aeromicrobium.</title>
        <authorList>
            <person name="Ye L."/>
        </authorList>
    </citation>
    <scope>NUCLEOTIDE SEQUENCE [LARGE SCALE GENOMIC DNA]</scope>
    <source>
        <strain evidence="4">zg-Y1379</strain>
    </source>
</reference>
<comment type="similarity">
    <text evidence="1">Belongs to the UPF0749 family.</text>
</comment>
<evidence type="ECO:0000313" key="3">
    <source>
        <dbReference type="EMBL" id="UUP12152.1"/>
    </source>
</evidence>
<keyword evidence="2" id="KW-0812">Transmembrane</keyword>
<evidence type="ECO:0000256" key="2">
    <source>
        <dbReference type="SAM" id="Phobius"/>
    </source>
</evidence>
<accession>A0ABY5M3V1</accession>
<dbReference type="Gene3D" id="3.30.70.1880">
    <property type="entry name" value="Protein of unknown function DUF881"/>
    <property type="match status" value="1"/>
</dbReference>
<sequence length="263" mass="28146">MAGPGQPEQVDGLLEKIADTALDDDYYVVRGGPGEQSRQFNTVLTAVVLGVFALLVAIAAIQTRTDRPATERERDTLISDINARKEQLARREATAERLRTSVAELNASVAGFDAGFEELRLLASDRGAAGPGVRVTVSSGPDAGRPITDRDLQTLVNGLWYAGAEAIAINGKRIGPQTSIRSAGGVIKVNYEPIGEPFEIEALGDPAALEDRFGQSAVGRAWEQRRKASGVRFDIARSDDLVVESAPKNRLTVKHAKAVKGDE</sequence>
<evidence type="ECO:0000313" key="4">
    <source>
        <dbReference type="Proteomes" id="UP001316184"/>
    </source>
</evidence>
<gene>
    <name evidence="3" type="ORF">NQV15_09795</name>
</gene>
<dbReference type="InterPro" id="IPR010273">
    <property type="entry name" value="DUF881"/>
</dbReference>
<evidence type="ECO:0000256" key="1">
    <source>
        <dbReference type="ARBA" id="ARBA00009108"/>
    </source>
</evidence>
<dbReference type="PANTHER" id="PTHR37313">
    <property type="entry name" value="UPF0749 PROTEIN RV1825"/>
    <property type="match status" value="1"/>
</dbReference>